<gene>
    <name evidence="3" type="ORF">OBRU01_14462</name>
</gene>
<sequence>VHWEGADRETPILLPRSGPDLHAIEEYLGEIPNTYTFTKQLAEHVVYEQRGQLPASISVSLSSQWLAFIVYLYLVNIGIFI</sequence>
<dbReference type="EMBL" id="JTDY01004552">
    <property type="protein sequence ID" value="KOB68021.1"/>
    <property type="molecule type" value="Genomic_DNA"/>
</dbReference>
<dbReference type="InterPro" id="IPR013120">
    <property type="entry name" value="FAR_NAD-bd"/>
</dbReference>
<proteinExistence type="predicted"/>
<dbReference type="Proteomes" id="UP000037510">
    <property type="component" value="Unassembled WGS sequence"/>
</dbReference>
<accession>A0A0L7KY82</accession>
<feature type="non-terminal residue" evidence="3">
    <location>
        <position position="81"/>
    </location>
</feature>
<dbReference type="AlphaFoldDB" id="A0A0L7KY82"/>
<organism evidence="3 4">
    <name type="scientific">Operophtera brumata</name>
    <name type="common">Winter moth</name>
    <name type="synonym">Phalaena brumata</name>
    <dbReference type="NCBI Taxonomy" id="104452"/>
    <lineage>
        <taxon>Eukaryota</taxon>
        <taxon>Metazoa</taxon>
        <taxon>Ecdysozoa</taxon>
        <taxon>Arthropoda</taxon>
        <taxon>Hexapoda</taxon>
        <taxon>Insecta</taxon>
        <taxon>Pterygota</taxon>
        <taxon>Neoptera</taxon>
        <taxon>Endopterygota</taxon>
        <taxon>Lepidoptera</taxon>
        <taxon>Glossata</taxon>
        <taxon>Ditrysia</taxon>
        <taxon>Geometroidea</taxon>
        <taxon>Geometridae</taxon>
        <taxon>Larentiinae</taxon>
        <taxon>Operophtera</taxon>
    </lineage>
</organism>
<keyword evidence="1" id="KW-0472">Membrane</keyword>
<keyword evidence="1" id="KW-1133">Transmembrane helix</keyword>
<feature type="non-terminal residue" evidence="3">
    <location>
        <position position="1"/>
    </location>
</feature>
<evidence type="ECO:0000259" key="2">
    <source>
        <dbReference type="Pfam" id="PF07993"/>
    </source>
</evidence>
<feature type="domain" description="Thioester reductase (TE)" evidence="2">
    <location>
        <begin position="24"/>
        <end position="57"/>
    </location>
</feature>
<evidence type="ECO:0000313" key="4">
    <source>
        <dbReference type="Proteomes" id="UP000037510"/>
    </source>
</evidence>
<protein>
    <recommendedName>
        <fullName evidence="2">Thioester reductase (TE) domain-containing protein</fullName>
    </recommendedName>
</protein>
<reference evidence="3 4" key="1">
    <citation type="journal article" date="2015" name="Genome Biol. Evol.">
        <title>The genome of winter moth (Operophtera brumata) provides a genomic perspective on sexual dimorphism and phenology.</title>
        <authorList>
            <person name="Derks M.F."/>
            <person name="Smit S."/>
            <person name="Salis L."/>
            <person name="Schijlen E."/>
            <person name="Bossers A."/>
            <person name="Mateman C."/>
            <person name="Pijl A.S."/>
            <person name="de Ridder D."/>
            <person name="Groenen M.A."/>
            <person name="Visser M.E."/>
            <person name="Megens H.J."/>
        </authorList>
    </citation>
    <scope>NUCLEOTIDE SEQUENCE [LARGE SCALE GENOMIC DNA]</scope>
    <source>
        <strain evidence="3">WM2013NL</strain>
        <tissue evidence="3">Head and thorax</tissue>
    </source>
</reference>
<evidence type="ECO:0000313" key="3">
    <source>
        <dbReference type="EMBL" id="KOB68021.1"/>
    </source>
</evidence>
<feature type="transmembrane region" description="Helical" evidence="1">
    <location>
        <begin position="63"/>
        <end position="80"/>
    </location>
</feature>
<name>A0A0L7KY82_OPEBR</name>
<evidence type="ECO:0000256" key="1">
    <source>
        <dbReference type="SAM" id="Phobius"/>
    </source>
</evidence>
<comment type="caution">
    <text evidence="3">The sequence shown here is derived from an EMBL/GenBank/DDBJ whole genome shotgun (WGS) entry which is preliminary data.</text>
</comment>
<keyword evidence="4" id="KW-1185">Reference proteome</keyword>
<keyword evidence="1" id="KW-0812">Transmembrane</keyword>
<dbReference type="Pfam" id="PF07993">
    <property type="entry name" value="NAD_binding_4"/>
    <property type="match status" value="1"/>
</dbReference>